<dbReference type="Pfam" id="PF22624">
    <property type="entry name" value="AASDHPPT_N"/>
    <property type="match status" value="1"/>
</dbReference>
<dbReference type="PANTHER" id="PTHR12215">
    <property type="entry name" value="PHOSPHOPANTETHEINE TRANSFERASE"/>
    <property type="match status" value="1"/>
</dbReference>
<keyword evidence="6" id="KW-1185">Reference proteome</keyword>
<dbReference type="InterPro" id="IPR037143">
    <property type="entry name" value="4-PPantetheinyl_Trfase_dom_sf"/>
</dbReference>
<dbReference type="Pfam" id="PF01648">
    <property type="entry name" value="ACPS"/>
    <property type="match status" value="1"/>
</dbReference>
<reference evidence="5" key="1">
    <citation type="submission" date="2023-09" db="EMBL/GenBank/DDBJ databases">
        <title>Genomes of two closely related lineages of the louse Polyplax serrata with different host specificities.</title>
        <authorList>
            <person name="Martinu J."/>
            <person name="Tarabai H."/>
            <person name="Stefka J."/>
            <person name="Hypsa V."/>
        </authorList>
    </citation>
    <scope>NUCLEOTIDE SEQUENCE [LARGE SCALE GENOMIC DNA]</scope>
    <source>
        <strain evidence="5">HR10_N</strain>
    </source>
</reference>
<dbReference type="InterPro" id="IPR008278">
    <property type="entry name" value="4-PPantetheinyl_Trfase_dom"/>
</dbReference>
<dbReference type="EMBL" id="CP135136">
    <property type="protein sequence ID" value="WWR11966.1"/>
    <property type="molecule type" value="Genomic_DNA"/>
</dbReference>
<gene>
    <name evidence="5" type="ORF">RQL38_02305</name>
</gene>
<accession>A0ABZ2GZZ8</accession>
<keyword evidence="2 5" id="KW-0808">Transferase</keyword>
<evidence type="ECO:0000256" key="2">
    <source>
        <dbReference type="ARBA" id="ARBA00022679"/>
    </source>
</evidence>
<dbReference type="PANTHER" id="PTHR12215:SF10">
    <property type="entry name" value="L-AMINOADIPATE-SEMIALDEHYDE DEHYDROGENASE-PHOSPHOPANTETHEINYL TRANSFERASE"/>
    <property type="match status" value="1"/>
</dbReference>
<dbReference type="Proteomes" id="UP001360424">
    <property type="component" value="Chromosome"/>
</dbReference>
<dbReference type="InterPro" id="IPR050559">
    <property type="entry name" value="P-Pant_transferase_sf"/>
</dbReference>
<evidence type="ECO:0000313" key="5">
    <source>
        <dbReference type="EMBL" id="WWR11966.1"/>
    </source>
</evidence>
<evidence type="ECO:0000259" key="3">
    <source>
        <dbReference type="Pfam" id="PF01648"/>
    </source>
</evidence>
<name>A0ABZ2GZZ8_9GAMM</name>
<protein>
    <submittedName>
        <fullName evidence="5">4'-phosphopantetheinyl transferase superfamily protein</fullName>
    </submittedName>
</protein>
<evidence type="ECO:0000256" key="1">
    <source>
        <dbReference type="ARBA" id="ARBA00010990"/>
    </source>
</evidence>
<feature type="domain" description="4'-phosphopantetheinyl transferase N-terminal" evidence="4">
    <location>
        <begin position="38"/>
        <end position="118"/>
    </location>
</feature>
<dbReference type="Gene3D" id="3.90.470.20">
    <property type="entry name" value="4'-phosphopantetheinyl transferase domain"/>
    <property type="match status" value="2"/>
</dbReference>
<dbReference type="InterPro" id="IPR055066">
    <property type="entry name" value="AASDHPPT_N"/>
</dbReference>
<dbReference type="SUPFAM" id="SSF56214">
    <property type="entry name" value="4'-phosphopantetheinyl transferase"/>
    <property type="match status" value="2"/>
</dbReference>
<dbReference type="RefSeq" id="WP_338521471.1">
    <property type="nucleotide sequence ID" value="NZ_CP135136.1"/>
</dbReference>
<dbReference type="GO" id="GO:0016740">
    <property type="term" value="F:transferase activity"/>
    <property type="evidence" value="ECO:0007669"/>
    <property type="project" value="UniProtKB-KW"/>
</dbReference>
<organism evidence="5 6">
    <name type="scientific">Candidatus Legionella polyplacis</name>
    <dbReference type="NCBI Taxonomy" id="2005262"/>
    <lineage>
        <taxon>Bacteria</taxon>
        <taxon>Pseudomonadati</taxon>
        <taxon>Pseudomonadota</taxon>
        <taxon>Gammaproteobacteria</taxon>
        <taxon>Legionellales</taxon>
        <taxon>Legionellaceae</taxon>
        <taxon>Legionella</taxon>
    </lineage>
</organism>
<feature type="domain" description="4'-phosphopantetheinyl transferase" evidence="3">
    <location>
        <begin position="124"/>
        <end position="187"/>
    </location>
</feature>
<evidence type="ECO:0000259" key="4">
    <source>
        <dbReference type="Pfam" id="PF22624"/>
    </source>
</evidence>
<sequence>MSYNFLLKTKNNILNNFKLKTNQIDIWEFPYNIIPIKLAKNFLNSQEISKASKLNFNYHKHKFIINRALLKIILSHYLKQNIHKLKLNFNKNGKPFINYKYIQLEFNLSHSYKISLLAIGKKYPIGIDVEFFFKRNFNKIIKKILNFEELTIFNQISEKFKPTVFYKIWTQKEAFIKTFGLKITFPMSYPCSWTIETLINNLKVELKSKNNQYWNIMSFSPKNLYNASICYSQKIKTIRYRTIYPQNFYKYFYKINN</sequence>
<comment type="similarity">
    <text evidence="1">Belongs to the P-Pant transferase superfamily. Gsp/Sfp/HetI/AcpT family.</text>
</comment>
<evidence type="ECO:0000313" key="6">
    <source>
        <dbReference type="Proteomes" id="UP001360424"/>
    </source>
</evidence>
<proteinExistence type="inferred from homology"/>